<feature type="region of interest" description="Disordered" evidence="1">
    <location>
        <begin position="369"/>
        <end position="388"/>
    </location>
</feature>
<evidence type="ECO:0000256" key="1">
    <source>
        <dbReference type="SAM" id="MobiDB-lite"/>
    </source>
</evidence>
<organism evidence="2 3">
    <name type="scientific">Pleurodeles waltl</name>
    <name type="common">Iberian ribbed newt</name>
    <dbReference type="NCBI Taxonomy" id="8319"/>
    <lineage>
        <taxon>Eukaryota</taxon>
        <taxon>Metazoa</taxon>
        <taxon>Chordata</taxon>
        <taxon>Craniata</taxon>
        <taxon>Vertebrata</taxon>
        <taxon>Euteleostomi</taxon>
        <taxon>Amphibia</taxon>
        <taxon>Batrachia</taxon>
        <taxon>Caudata</taxon>
        <taxon>Salamandroidea</taxon>
        <taxon>Salamandridae</taxon>
        <taxon>Pleurodelinae</taxon>
        <taxon>Pleurodeles</taxon>
    </lineage>
</organism>
<feature type="compositionally biased region" description="Gly residues" evidence="1">
    <location>
        <begin position="307"/>
        <end position="323"/>
    </location>
</feature>
<dbReference type="AlphaFoldDB" id="A0AAV7LT97"/>
<accession>A0AAV7LT97</accession>
<comment type="caution">
    <text evidence="2">The sequence shown here is derived from an EMBL/GenBank/DDBJ whole genome shotgun (WGS) entry which is preliminary data.</text>
</comment>
<evidence type="ECO:0000313" key="2">
    <source>
        <dbReference type="EMBL" id="KAJ1093824.1"/>
    </source>
</evidence>
<dbReference type="EMBL" id="JANPWB010000015">
    <property type="protein sequence ID" value="KAJ1093824.1"/>
    <property type="molecule type" value="Genomic_DNA"/>
</dbReference>
<feature type="region of interest" description="Disordered" evidence="1">
    <location>
        <begin position="307"/>
        <end position="327"/>
    </location>
</feature>
<reference evidence="2" key="1">
    <citation type="journal article" date="2022" name="bioRxiv">
        <title>Sequencing and chromosome-scale assembly of the giantPleurodeles waltlgenome.</title>
        <authorList>
            <person name="Brown T."/>
            <person name="Elewa A."/>
            <person name="Iarovenko S."/>
            <person name="Subramanian E."/>
            <person name="Araus A.J."/>
            <person name="Petzold A."/>
            <person name="Susuki M."/>
            <person name="Suzuki K.-i.T."/>
            <person name="Hayashi T."/>
            <person name="Toyoda A."/>
            <person name="Oliveira C."/>
            <person name="Osipova E."/>
            <person name="Leigh N.D."/>
            <person name="Simon A."/>
            <person name="Yun M.H."/>
        </authorList>
    </citation>
    <scope>NUCLEOTIDE SEQUENCE</scope>
    <source>
        <strain evidence="2">20211129_DDA</strain>
        <tissue evidence="2">Liver</tissue>
    </source>
</reference>
<name>A0AAV7LT97_PLEWA</name>
<dbReference type="Proteomes" id="UP001066276">
    <property type="component" value="Chromosome 11"/>
</dbReference>
<keyword evidence="3" id="KW-1185">Reference proteome</keyword>
<evidence type="ECO:0000313" key="3">
    <source>
        <dbReference type="Proteomes" id="UP001066276"/>
    </source>
</evidence>
<sequence length="388" mass="44913">MSCPIRTMNYQQVHQALDRQFRCLEEKYRRTMEEHLRAIEKKHCLEMKQDQLLKECHSQYKGIQDRSKEDQFLKCQETQEQEQILNDHYQEYRKSQYLAMEEEYKRLKQKQGQVLEKQCRQNRELGDQALKEKYCLYKQLRERCSEEQFKRDLEKLHSIKEGRVVKSRSRPEQLQYRVEIQDPCLLFKGRTQETPCPHRKEPHAQPCWCQRQSGDTETYPPQRAEGHLGYCADDESSCESKGGRGDAAARLRQAYLTSPWPQVSVPCVVRSWCRGGFLSSAQGLQTERYGPARSFVPRFSSAMYSAGGGGGNGAQRSAGGGLGRPRQLDAPLQERARCYCRRCLPRKGEGRGGEDPLLSAYFRRSCSRQDRPGLRRGAPAPFMAWPGG</sequence>
<gene>
    <name evidence="2" type="ORF">NDU88_006915</name>
</gene>
<proteinExistence type="predicted"/>
<protein>
    <submittedName>
        <fullName evidence="2">Uncharacterized protein</fullName>
    </submittedName>
</protein>